<organism evidence="1 2">
    <name type="scientific">Deinococcus rhizophilus</name>
    <dbReference type="NCBI Taxonomy" id="3049544"/>
    <lineage>
        <taxon>Bacteria</taxon>
        <taxon>Thermotogati</taxon>
        <taxon>Deinococcota</taxon>
        <taxon>Deinococci</taxon>
        <taxon>Deinococcales</taxon>
        <taxon>Deinococcaceae</taxon>
        <taxon>Deinococcus</taxon>
    </lineage>
</organism>
<dbReference type="EMBL" id="JASNGB010000143">
    <property type="protein sequence ID" value="MDL2345062.1"/>
    <property type="molecule type" value="Genomic_DNA"/>
</dbReference>
<protein>
    <recommendedName>
        <fullName evidence="3">GTPase</fullName>
    </recommendedName>
</protein>
<gene>
    <name evidence="1" type="ORF">QOL99_12995</name>
</gene>
<proteinExistence type="predicted"/>
<evidence type="ECO:0000313" key="2">
    <source>
        <dbReference type="Proteomes" id="UP001302059"/>
    </source>
</evidence>
<evidence type="ECO:0000313" key="1">
    <source>
        <dbReference type="EMBL" id="MDL2345062.1"/>
    </source>
</evidence>
<comment type="caution">
    <text evidence="1">The sequence shown here is derived from an EMBL/GenBank/DDBJ whole genome shotgun (WGS) entry which is preliminary data.</text>
</comment>
<evidence type="ECO:0008006" key="3">
    <source>
        <dbReference type="Google" id="ProtNLM"/>
    </source>
</evidence>
<name>A0ABT7JKD4_9DEIO</name>
<dbReference type="RefSeq" id="WP_285524414.1">
    <property type="nucleotide sequence ID" value="NZ_JASNGB010000143.1"/>
</dbReference>
<dbReference type="Proteomes" id="UP001302059">
    <property type="component" value="Unassembled WGS sequence"/>
</dbReference>
<accession>A0ABT7JKD4</accession>
<sequence>MPAERSPLIFVYNADSGAVNALRDLWHKTVSPQTYACSLCAVTYGPLGMRREWRDFVRGLEREVRFLHRDELVAEFGLRDVGLPAAYEVRPDGRLREWLPASELRTVTTLDGLMRRVKERA</sequence>
<keyword evidence="2" id="KW-1185">Reference proteome</keyword>
<reference evidence="1 2" key="1">
    <citation type="submission" date="2023-05" db="EMBL/GenBank/DDBJ databases">
        <authorList>
            <person name="Gao F."/>
        </authorList>
    </citation>
    <scope>NUCLEOTIDE SEQUENCE [LARGE SCALE GENOMIC DNA]</scope>
    <source>
        <strain evidence="1 2">MIMF12</strain>
    </source>
</reference>